<name>A0A345WJR9_9ANNE</name>
<protein>
    <submittedName>
        <fullName evidence="2">ATP synthase F0 subunit 8</fullName>
    </submittedName>
</protein>
<keyword evidence="1" id="KW-0472">Membrane</keyword>
<evidence type="ECO:0000256" key="1">
    <source>
        <dbReference type="SAM" id="Phobius"/>
    </source>
</evidence>
<proteinExistence type="predicted"/>
<feature type="transmembrane region" description="Helical" evidence="1">
    <location>
        <begin position="7"/>
        <end position="31"/>
    </location>
</feature>
<evidence type="ECO:0000313" key="2">
    <source>
        <dbReference type="EMBL" id="AXJ93312.1"/>
    </source>
</evidence>
<geneLocation type="mitochondrion" evidence="2"/>
<accession>A0A345WJR9</accession>
<gene>
    <name evidence="2" type="primary">ATP8</name>
</gene>
<reference evidence="2" key="1">
    <citation type="journal article" date="2018" name="Mitochondrial DNA Part B Resour">
        <title>The complete mitochondrial genome of epitokous Nereis species (Phyllodocida, Nereididae) from Dok-do, Korea.</title>
        <authorList>
            <person name="Kim H."/>
            <person name="Choi H.K."/>
            <person name="Kim H.J."/>
            <person name="Min G.-S."/>
        </authorList>
    </citation>
    <scope>NUCLEOTIDE SEQUENCE</scope>
</reference>
<keyword evidence="1" id="KW-1133">Transmembrane helix</keyword>
<keyword evidence="1" id="KW-0812">Transmembrane</keyword>
<dbReference type="AlphaFoldDB" id="A0A345WJR9"/>
<organism evidence="2">
    <name type="scientific">Nereis sp</name>
    <dbReference type="NCBI Taxonomy" id="61854"/>
    <lineage>
        <taxon>Eukaryota</taxon>
        <taxon>Metazoa</taxon>
        <taxon>Spiralia</taxon>
        <taxon>Lophotrochozoa</taxon>
        <taxon>Annelida</taxon>
        <taxon>Polychaeta</taxon>
        <taxon>Errantia</taxon>
        <taxon>Phyllodocida</taxon>
        <taxon>Nereididae</taxon>
        <taxon>Nereis</taxon>
    </lineage>
</organism>
<dbReference type="EMBL" id="MF960765">
    <property type="protein sequence ID" value="AXJ93312.1"/>
    <property type="molecule type" value="Genomic_DNA"/>
</dbReference>
<sequence>MPHLSPMNWLAAPLIIIFTLLCFSTILWWHFMPLFPPCATPLNTSLNPWKWW</sequence>
<keyword evidence="2" id="KW-0496">Mitochondrion</keyword>